<proteinExistence type="predicted"/>
<keyword evidence="2" id="KW-1185">Reference proteome</keyword>
<accession>A0A1I4PH48</accession>
<reference evidence="1 2" key="1">
    <citation type="submission" date="2016-10" db="EMBL/GenBank/DDBJ databases">
        <authorList>
            <person name="de Groot N.N."/>
        </authorList>
    </citation>
    <scope>NUCLEOTIDE SEQUENCE [LARGE SCALE GENOMIC DNA]</scope>
    <source>
        <strain evidence="1 2">Nm146</strain>
    </source>
</reference>
<evidence type="ECO:0000313" key="2">
    <source>
        <dbReference type="Proteomes" id="UP000199561"/>
    </source>
</evidence>
<protein>
    <submittedName>
        <fullName evidence="1">Uncharacterized protein</fullName>
    </submittedName>
</protein>
<dbReference type="EMBL" id="FOUF01000011">
    <property type="protein sequence ID" value="SFM26743.1"/>
    <property type="molecule type" value="Genomic_DNA"/>
</dbReference>
<dbReference type="STRING" id="52442.SAMN05421880_1119"/>
<dbReference type="RefSeq" id="WP_090668060.1">
    <property type="nucleotide sequence ID" value="NZ_FOUF01000011.1"/>
</dbReference>
<organism evidence="1 2">
    <name type="scientific">Nitrosomonas nitrosa</name>
    <dbReference type="NCBI Taxonomy" id="52442"/>
    <lineage>
        <taxon>Bacteria</taxon>
        <taxon>Pseudomonadati</taxon>
        <taxon>Pseudomonadota</taxon>
        <taxon>Betaproteobacteria</taxon>
        <taxon>Nitrosomonadales</taxon>
        <taxon>Nitrosomonadaceae</taxon>
        <taxon>Nitrosomonas</taxon>
    </lineage>
</organism>
<evidence type="ECO:0000313" key="1">
    <source>
        <dbReference type="EMBL" id="SFM26743.1"/>
    </source>
</evidence>
<dbReference type="Proteomes" id="UP000199561">
    <property type="component" value="Unassembled WGS sequence"/>
</dbReference>
<sequence length="197" mass="21935">MQITTTLNRIKRFEDCEPVVHALQARLGKHYSGDEPIPFSTILDICGLAYAILCCRAEPQHYKVWYYYAVDCLNTVRHLMGSRSYDVLDAARCDYLGLATKLPKGNLKNRAFGAAHSAYLTALCKRMGQVSDDELNKACAQELVAVGVLALTQNKIDVAVEAVIEVAEPEKLKAIIKHFRRVVDAGWVPLILQNDAD</sequence>
<name>A0A1I4PH48_9PROT</name>
<dbReference type="AlphaFoldDB" id="A0A1I4PH48"/>
<gene>
    <name evidence="1" type="ORF">SAMN05421880_1119</name>
</gene>